<comment type="caution">
    <text evidence="1">The sequence shown here is derived from an EMBL/GenBank/DDBJ whole genome shotgun (WGS) entry which is preliminary data.</text>
</comment>
<keyword evidence="2" id="KW-1185">Reference proteome</keyword>
<accession>A0A391P0U3</accession>
<sequence>MVTSDTDPRAEGHVSVYGICHMAMGDREGVGADIMTQALREREDMHRALCAMETPASSVSPLVPHHLGRPLDTVVAQGVWTLTHIHGDGRREYARRE</sequence>
<evidence type="ECO:0000313" key="1">
    <source>
        <dbReference type="EMBL" id="GCA64738.1"/>
    </source>
</evidence>
<reference evidence="1 2" key="1">
    <citation type="journal article" date="2018" name="PLoS ONE">
        <title>The draft genome of Kipferlia bialata reveals reductive genome evolution in fornicate parasites.</title>
        <authorList>
            <person name="Tanifuji G."/>
            <person name="Takabayashi S."/>
            <person name="Kume K."/>
            <person name="Takagi M."/>
            <person name="Nakayama T."/>
            <person name="Kamikawa R."/>
            <person name="Inagaki Y."/>
            <person name="Hashimoto T."/>
        </authorList>
    </citation>
    <scope>NUCLEOTIDE SEQUENCE [LARGE SCALE GENOMIC DNA]</scope>
    <source>
        <strain evidence="1">NY0173</strain>
    </source>
</reference>
<dbReference type="AlphaFoldDB" id="A0A391P0U3"/>
<name>A0A391P0U3_9EUKA</name>
<dbReference type="Proteomes" id="UP000265618">
    <property type="component" value="Unassembled WGS sequence"/>
</dbReference>
<organism evidence="1 2">
    <name type="scientific">Kipferlia bialata</name>
    <dbReference type="NCBI Taxonomy" id="797122"/>
    <lineage>
        <taxon>Eukaryota</taxon>
        <taxon>Metamonada</taxon>
        <taxon>Carpediemonas-like organisms</taxon>
        <taxon>Kipferlia</taxon>
    </lineage>
</organism>
<proteinExistence type="predicted"/>
<protein>
    <submittedName>
        <fullName evidence="1">Uncharacterized protein</fullName>
    </submittedName>
</protein>
<dbReference type="EMBL" id="BDIP01008398">
    <property type="protein sequence ID" value="GCA64738.1"/>
    <property type="molecule type" value="Genomic_DNA"/>
</dbReference>
<gene>
    <name evidence="1" type="ORF">KIPB_015244</name>
</gene>
<evidence type="ECO:0000313" key="2">
    <source>
        <dbReference type="Proteomes" id="UP000265618"/>
    </source>
</evidence>